<sequence>MQLPSFIHTLRAGVAETNTNWSFSKGAFEQVSLITIWGWAV</sequence>
<accession>A0A0E9XWI0</accession>
<evidence type="ECO:0000313" key="1">
    <source>
        <dbReference type="EMBL" id="JAI06054.1"/>
    </source>
</evidence>
<dbReference type="AlphaFoldDB" id="A0A0E9XWI0"/>
<dbReference type="EMBL" id="GBXM01002524">
    <property type="protein sequence ID" value="JAI06054.1"/>
    <property type="molecule type" value="Transcribed_RNA"/>
</dbReference>
<reference evidence="1" key="2">
    <citation type="journal article" date="2015" name="Fish Shellfish Immunol.">
        <title>Early steps in the European eel (Anguilla anguilla)-Vibrio vulnificus interaction in the gills: Role of the RtxA13 toxin.</title>
        <authorList>
            <person name="Callol A."/>
            <person name="Pajuelo D."/>
            <person name="Ebbesson L."/>
            <person name="Teles M."/>
            <person name="MacKenzie S."/>
            <person name="Amaro C."/>
        </authorList>
    </citation>
    <scope>NUCLEOTIDE SEQUENCE</scope>
</reference>
<proteinExistence type="predicted"/>
<organism evidence="1">
    <name type="scientific">Anguilla anguilla</name>
    <name type="common">European freshwater eel</name>
    <name type="synonym">Muraena anguilla</name>
    <dbReference type="NCBI Taxonomy" id="7936"/>
    <lineage>
        <taxon>Eukaryota</taxon>
        <taxon>Metazoa</taxon>
        <taxon>Chordata</taxon>
        <taxon>Craniata</taxon>
        <taxon>Vertebrata</taxon>
        <taxon>Euteleostomi</taxon>
        <taxon>Actinopterygii</taxon>
        <taxon>Neopterygii</taxon>
        <taxon>Teleostei</taxon>
        <taxon>Anguilliformes</taxon>
        <taxon>Anguillidae</taxon>
        <taxon>Anguilla</taxon>
    </lineage>
</organism>
<protein>
    <submittedName>
        <fullName evidence="1">Uncharacterized protein</fullName>
    </submittedName>
</protein>
<name>A0A0E9XWI0_ANGAN</name>
<reference evidence="1" key="1">
    <citation type="submission" date="2014-11" db="EMBL/GenBank/DDBJ databases">
        <authorList>
            <person name="Amaro Gonzalez C."/>
        </authorList>
    </citation>
    <scope>NUCLEOTIDE SEQUENCE</scope>
</reference>